<reference evidence="3" key="2">
    <citation type="submission" date="2015-01" db="EMBL/GenBank/DDBJ databases">
        <title>Evolutionary Origins and Diversification of the Mycorrhizal Mutualists.</title>
        <authorList>
            <consortium name="DOE Joint Genome Institute"/>
            <consortium name="Mycorrhizal Genomics Consortium"/>
            <person name="Kohler A."/>
            <person name="Kuo A."/>
            <person name="Nagy L.G."/>
            <person name="Floudas D."/>
            <person name="Copeland A."/>
            <person name="Barry K.W."/>
            <person name="Cichocki N."/>
            <person name="Veneault-Fourrey C."/>
            <person name="LaButti K."/>
            <person name="Lindquist E.A."/>
            <person name="Lipzen A."/>
            <person name="Lundell T."/>
            <person name="Morin E."/>
            <person name="Murat C."/>
            <person name="Riley R."/>
            <person name="Ohm R."/>
            <person name="Sun H."/>
            <person name="Tunlid A."/>
            <person name="Henrissat B."/>
            <person name="Grigoriev I.V."/>
            <person name="Hibbett D.S."/>
            <person name="Martin F."/>
        </authorList>
    </citation>
    <scope>NUCLEOTIDE SEQUENCE [LARGE SCALE GENOMIC DNA]</scope>
    <source>
        <strain evidence="3">Marx 270</strain>
    </source>
</reference>
<gene>
    <name evidence="2" type="ORF">M404DRAFT_421601</name>
</gene>
<dbReference type="AlphaFoldDB" id="A0A0C3PFB7"/>
<proteinExistence type="predicted"/>
<dbReference type="InParanoid" id="A0A0C3PFB7"/>
<dbReference type="OrthoDB" id="10505433at2759"/>
<organism evidence="2 3">
    <name type="scientific">Pisolithus tinctorius Marx 270</name>
    <dbReference type="NCBI Taxonomy" id="870435"/>
    <lineage>
        <taxon>Eukaryota</taxon>
        <taxon>Fungi</taxon>
        <taxon>Dikarya</taxon>
        <taxon>Basidiomycota</taxon>
        <taxon>Agaricomycotina</taxon>
        <taxon>Agaricomycetes</taxon>
        <taxon>Agaricomycetidae</taxon>
        <taxon>Boletales</taxon>
        <taxon>Sclerodermatineae</taxon>
        <taxon>Pisolithaceae</taxon>
        <taxon>Pisolithus</taxon>
    </lineage>
</organism>
<dbReference type="EMBL" id="KN831961">
    <property type="protein sequence ID" value="KIO06961.1"/>
    <property type="molecule type" value="Genomic_DNA"/>
</dbReference>
<keyword evidence="3" id="KW-1185">Reference proteome</keyword>
<dbReference type="Proteomes" id="UP000054217">
    <property type="component" value="Unassembled WGS sequence"/>
</dbReference>
<evidence type="ECO:0000313" key="3">
    <source>
        <dbReference type="Proteomes" id="UP000054217"/>
    </source>
</evidence>
<protein>
    <submittedName>
        <fullName evidence="2">Uncharacterized protein</fullName>
    </submittedName>
</protein>
<evidence type="ECO:0000256" key="1">
    <source>
        <dbReference type="SAM" id="MobiDB-lite"/>
    </source>
</evidence>
<reference evidence="2 3" key="1">
    <citation type="submission" date="2014-04" db="EMBL/GenBank/DDBJ databases">
        <authorList>
            <consortium name="DOE Joint Genome Institute"/>
            <person name="Kuo A."/>
            <person name="Kohler A."/>
            <person name="Costa M.D."/>
            <person name="Nagy L.G."/>
            <person name="Floudas D."/>
            <person name="Copeland A."/>
            <person name="Barry K.W."/>
            <person name="Cichocki N."/>
            <person name="Veneault-Fourrey C."/>
            <person name="LaButti K."/>
            <person name="Lindquist E.A."/>
            <person name="Lipzen A."/>
            <person name="Lundell T."/>
            <person name="Morin E."/>
            <person name="Murat C."/>
            <person name="Sun H."/>
            <person name="Tunlid A."/>
            <person name="Henrissat B."/>
            <person name="Grigoriev I.V."/>
            <person name="Hibbett D.S."/>
            <person name="Martin F."/>
            <person name="Nordberg H.P."/>
            <person name="Cantor M.N."/>
            <person name="Hua S.X."/>
        </authorList>
    </citation>
    <scope>NUCLEOTIDE SEQUENCE [LARGE SCALE GENOMIC DNA]</scope>
    <source>
        <strain evidence="2 3">Marx 270</strain>
    </source>
</reference>
<name>A0A0C3PFB7_PISTI</name>
<feature type="region of interest" description="Disordered" evidence="1">
    <location>
        <begin position="1"/>
        <end position="21"/>
    </location>
</feature>
<dbReference type="HOGENOM" id="CLU_2050582_0_0_1"/>
<evidence type="ECO:0000313" key="2">
    <source>
        <dbReference type="EMBL" id="KIO06961.1"/>
    </source>
</evidence>
<feature type="compositionally biased region" description="Polar residues" evidence="1">
    <location>
        <begin position="8"/>
        <end position="21"/>
    </location>
</feature>
<sequence length="120" mass="13510">MGPRPQRYSEQSRLSGPSQSMCHGRRLCSISHISSPYGLRVDGPLVLAERARRFHSSERLLSMSPPMHDERIHHPMTEKLIGWVSVNYNIGHMGHTRGRLERAKAERASHTLGLPSMSSS</sequence>
<accession>A0A0C3PFB7</accession>